<dbReference type="PANTHER" id="PTHR30408">
    <property type="entry name" value="TYPE-1 RESTRICTION ENZYME ECOKI SPECIFICITY PROTEIN"/>
    <property type="match status" value="1"/>
</dbReference>
<accession>A5G8R8</accession>
<evidence type="ECO:0000313" key="5">
    <source>
        <dbReference type="EMBL" id="ABQ28186.1"/>
    </source>
</evidence>
<dbReference type="Proteomes" id="UP000006695">
    <property type="component" value="Chromosome"/>
</dbReference>
<proteinExistence type="inferred from homology"/>
<keyword evidence="2" id="KW-0680">Restriction system</keyword>
<dbReference type="CDD" id="cd17513">
    <property type="entry name" value="RMtype1_S_AveSPN6ORF1907P_TRD2-CR2_like"/>
    <property type="match status" value="1"/>
</dbReference>
<dbReference type="GO" id="GO:0003677">
    <property type="term" value="F:DNA binding"/>
    <property type="evidence" value="ECO:0007669"/>
    <property type="project" value="UniProtKB-KW"/>
</dbReference>
<dbReference type="GO" id="GO:0009307">
    <property type="term" value="P:DNA restriction-modification system"/>
    <property type="evidence" value="ECO:0007669"/>
    <property type="project" value="UniProtKB-KW"/>
</dbReference>
<dbReference type="Gene3D" id="1.10.287.1120">
    <property type="entry name" value="Bipartite methylase S protein"/>
    <property type="match status" value="1"/>
</dbReference>
<dbReference type="STRING" id="351605.Gura_4042"/>
<dbReference type="InterPro" id="IPR000055">
    <property type="entry name" value="Restrct_endonuc_typeI_TRD"/>
</dbReference>
<dbReference type="PANTHER" id="PTHR30408:SF12">
    <property type="entry name" value="TYPE I RESTRICTION ENZYME MJAVIII SPECIFICITY SUBUNIT"/>
    <property type="match status" value="1"/>
</dbReference>
<dbReference type="AlphaFoldDB" id="A5G8R8"/>
<dbReference type="InterPro" id="IPR044946">
    <property type="entry name" value="Restrct_endonuc_typeI_TRD_sf"/>
</dbReference>
<dbReference type="RefSeq" id="WP_011940823.1">
    <property type="nucleotide sequence ID" value="NC_009483.1"/>
</dbReference>
<evidence type="ECO:0000259" key="4">
    <source>
        <dbReference type="Pfam" id="PF01420"/>
    </source>
</evidence>
<keyword evidence="6" id="KW-1185">Reference proteome</keyword>
<evidence type="ECO:0000313" key="6">
    <source>
        <dbReference type="Proteomes" id="UP000006695"/>
    </source>
</evidence>
<dbReference type="REBASE" id="15292">
    <property type="entry name" value="S.GurRORF4043P"/>
</dbReference>
<dbReference type="EMBL" id="CP000698">
    <property type="protein sequence ID" value="ABQ28186.1"/>
    <property type="molecule type" value="Genomic_DNA"/>
</dbReference>
<dbReference type="KEGG" id="gur:Gura_4042"/>
<dbReference type="HOGENOM" id="CLU_021095_10_0_7"/>
<comment type="similarity">
    <text evidence="1">Belongs to the type-I restriction system S methylase family.</text>
</comment>
<sequence length="428" mass="47714">MSEWSTVPFGQIAKKIVNGGTPSTDIDRYWNGNIPWITGADFTPSGIGEFRRFVSEEAVRQSATNVIQQGQLLLVTRTGVGKIAIAPCDIAISQDITGVYVDDNQVATSFLFHRMRQGVEDLKKLNQGTSINGIIRSDLVAYLVELPALPQQRRIAEILSTLDETIEQTEVLIAKMQQVKAGLMHDLFTRGVTPDGHLRPTREHAPGLYKESPLGWIPKEWEVERLGNILRKCGGYLQTGPFGSQLHAHEYQAEGVPVVMPQDINNGLIGTENIARIHEARANDLARHRMSLGDMVIARRGDLSRAAAIRESEQGWVCGTGCFLLRLGQSALTADFAAQVYRQDFVQRQIVGRAVGTTMPSLNNSVMEGLFFPFCDLDEQVRIVERLEWMEMNICALNESQSVNRLIKRGLMHDLMTGNVQVFERTEI</sequence>
<reference evidence="5 6" key="1">
    <citation type="submission" date="2007-05" db="EMBL/GenBank/DDBJ databases">
        <title>Complete sequence of Geobacter uraniireducens Rf4.</title>
        <authorList>
            <consortium name="US DOE Joint Genome Institute"/>
            <person name="Copeland A."/>
            <person name="Lucas S."/>
            <person name="Lapidus A."/>
            <person name="Barry K."/>
            <person name="Detter J.C."/>
            <person name="Glavina del Rio T."/>
            <person name="Hammon N."/>
            <person name="Israni S."/>
            <person name="Dalin E."/>
            <person name="Tice H."/>
            <person name="Pitluck S."/>
            <person name="Chertkov O."/>
            <person name="Brettin T."/>
            <person name="Bruce D."/>
            <person name="Han C."/>
            <person name="Schmutz J."/>
            <person name="Larimer F."/>
            <person name="Land M."/>
            <person name="Hauser L."/>
            <person name="Kyrpides N."/>
            <person name="Mikhailova N."/>
            <person name="Shelobolina E."/>
            <person name="Aklujkar M."/>
            <person name="Lovley D."/>
            <person name="Richardson P."/>
        </authorList>
    </citation>
    <scope>NUCLEOTIDE SEQUENCE [LARGE SCALE GENOMIC DNA]</scope>
    <source>
        <strain evidence="5 6">Rf4</strain>
    </source>
</reference>
<dbReference type="Pfam" id="PF01420">
    <property type="entry name" value="Methylase_S"/>
    <property type="match status" value="1"/>
</dbReference>
<dbReference type="OrthoDB" id="5296428at2"/>
<evidence type="ECO:0000256" key="2">
    <source>
        <dbReference type="ARBA" id="ARBA00022747"/>
    </source>
</evidence>
<feature type="domain" description="Type I restriction modification DNA specificity" evidence="4">
    <location>
        <begin position="1"/>
        <end position="172"/>
    </location>
</feature>
<dbReference type="InterPro" id="IPR052021">
    <property type="entry name" value="Type-I_RS_S_subunit"/>
</dbReference>
<dbReference type="Gene3D" id="3.90.220.20">
    <property type="entry name" value="DNA methylase specificity domains"/>
    <property type="match status" value="2"/>
</dbReference>
<name>A5G8R8_GEOUR</name>
<keyword evidence="3" id="KW-0238">DNA-binding</keyword>
<dbReference type="SUPFAM" id="SSF116734">
    <property type="entry name" value="DNA methylase specificity domain"/>
    <property type="match status" value="2"/>
</dbReference>
<evidence type="ECO:0000256" key="1">
    <source>
        <dbReference type="ARBA" id="ARBA00010923"/>
    </source>
</evidence>
<evidence type="ECO:0000256" key="3">
    <source>
        <dbReference type="ARBA" id="ARBA00023125"/>
    </source>
</evidence>
<gene>
    <name evidence="5" type="ordered locus">Gura_4042</name>
</gene>
<organism evidence="5 6">
    <name type="scientific">Geotalea uraniireducens (strain Rf4)</name>
    <name type="common">Geobacter uraniireducens</name>
    <dbReference type="NCBI Taxonomy" id="351605"/>
    <lineage>
        <taxon>Bacteria</taxon>
        <taxon>Pseudomonadati</taxon>
        <taxon>Thermodesulfobacteriota</taxon>
        <taxon>Desulfuromonadia</taxon>
        <taxon>Geobacterales</taxon>
        <taxon>Geobacteraceae</taxon>
        <taxon>Geotalea</taxon>
    </lineage>
</organism>
<protein>
    <submittedName>
        <fullName evidence="5">Restriction modification system DNA specificity domain</fullName>
    </submittedName>
</protein>